<dbReference type="EMBL" id="JADKPV010000001">
    <property type="protein sequence ID" value="MBF4500160.1"/>
    <property type="molecule type" value="Genomic_DNA"/>
</dbReference>
<evidence type="ECO:0000256" key="4">
    <source>
        <dbReference type="ARBA" id="ARBA00022490"/>
    </source>
</evidence>
<keyword evidence="13" id="KW-0175">Coiled coil</keyword>
<evidence type="ECO:0000256" key="7">
    <source>
        <dbReference type="ARBA" id="ARBA00053401"/>
    </source>
</evidence>
<reference evidence="15" key="1">
    <citation type="submission" date="2020-11" db="EMBL/GenBank/DDBJ databases">
        <title>Multidrug resistant novel bacterium Savagea serpentis sp. nov., isolated from the scats of a vine snake (Ahaetulla nasuta).</title>
        <authorList>
            <person name="Venkata Ramana V."/>
            <person name="Vikas Patil S."/>
            <person name="Yogita Lugani V."/>
        </authorList>
    </citation>
    <scope>NUCLEOTIDE SEQUENCE</scope>
    <source>
        <strain evidence="15">SN6</strain>
    </source>
</reference>
<keyword evidence="5 10" id="KW-0346">Stress response</keyword>
<dbReference type="InterPro" id="IPR009012">
    <property type="entry name" value="GrpE_head"/>
</dbReference>
<dbReference type="CDD" id="cd00446">
    <property type="entry name" value="GrpE"/>
    <property type="match status" value="1"/>
</dbReference>
<dbReference type="PANTHER" id="PTHR21237">
    <property type="entry name" value="GRPE PROTEIN"/>
    <property type="match status" value="1"/>
</dbReference>
<gene>
    <name evidence="10 15" type="primary">grpE</name>
    <name evidence="15" type="ORF">IRY55_02195</name>
</gene>
<evidence type="ECO:0000256" key="6">
    <source>
        <dbReference type="ARBA" id="ARBA00023186"/>
    </source>
</evidence>
<evidence type="ECO:0000313" key="15">
    <source>
        <dbReference type="EMBL" id="MBF4500160.1"/>
    </source>
</evidence>
<feature type="coiled-coil region" evidence="13">
    <location>
        <begin position="46"/>
        <end position="80"/>
    </location>
</feature>
<comment type="caution">
    <text evidence="15">The sequence shown here is derived from an EMBL/GenBank/DDBJ whole genome shotgun (WGS) entry which is preliminary data.</text>
</comment>
<dbReference type="PRINTS" id="PR00773">
    <property type="entry name" value="GRPEPROTEIN"/>
</dbReference>
<dbReference type="GO" id="GO:0005737">
    <property type="term" value="C:cytoplasm"/>
    <property type="evidence" value="ECO:0007669"/>
    <property type="project" value="UniProtKB-SubCell"/>
</dbReference>
<evidence type="ECO:0000256" key="14">
    <source>
        <dbReference type="SAM" id="MobiDB-lite"/>
    </source>
</evidence>
<accession>A0A8J7G966</accession>
<evidence type="ECO:0000256" key="1">
    <source>
        <dbReference type="ARBA" id="ARBA00004496"/>
    </source>
</evidence>
<dbReference type="GO" id="GO:0042803">
    <property type="term" value="F:protein homodimerization activity"/>
    <property type="evidence" value="ECO:0007669"/>
    <property type="project" value="InterPro"/>
</dbReference>
<dbReference type="AlphaFoldDB" id="A0A8J7G966"/>
<organism evidence="15 16">
    <name type="scientific">Savagea serpentis</name>
    <dbReference type="NCBI Taxonomy" id="2785297"/>
    <lineage>
        <taxon>Bacteria</taxon>
        <taxon>Bacillati</taxon>
        <taxon>Bacillota</taxon>
        <taxon>Bacilli</taxon>
        <taxon>Bacillales</taxon>
        <taxon>Caryophanaceae</taxon>
        <taxon>Savagea</taxon>
    </lineage>
</organism>
<dbReference type="SUPFAM" id="SSF58014">
    <property type="entry name" value="Coiled-coil domain of nucleotide exchange factor GrpE"/>
    <property type="match status" value="1"/>
</dbReference>
<evidence type="ECO:0000256" key="10">
    <source>
        <dbReference type="HAMAP-Rule" id="MF_01151"/>
    </source>
</evidence>
<sequence>MPEKEQEQTLEGVTAEQEETCEVEQDEALEKSQEDEELVESQTDEEVEEVDEVAALEQQLAEEQNKYLRLLADFDNYRRRQTQEADNMRKYRAQSVISDLLAVIDNLERALATTVESQDAIALKEGVEMVQRTLMEALAKEGLEVIEALDQPFDPNVHQAVMTGSDSEKESGIVLQELQKGYMLNGRVIRPAMVQVNE</sequence>
<evidence type="ECO:0000256" key="9">
    <source>
        <dbReference type="ARBA" id="ARBA00076414"/>
    </source>
</evidence>
<comment type="similarity">
    <text evidence="2 10 12">Belongs to the GrpE family.</text>
</comment>
<dbReference type="Gene3D" id="2.30.22.10">
    <property type="entry name" value="Head domain of nucleotide exchange factor GrpE"/>
    <property type="match status" value="1"/>
</dbReference>
<evidence type="ECO:0000313" key="16">
    <source>
        <dbReference type="Proteomes" id="UP000622653"/>
    </source>
</evidence>
<keyword evidence="16" id="KW-1185">Reference proteome</keyword>
<evidence type="ECO:0000256" key="2">
    <source>
        <dbReference type="ARBA" id="ARBA00009054"/>
    </source>
</evidence>
<comment type="function">
    <text evidence="7 10 11">Participates actively in the response to hyperosmotic and heat shock by preventing the aggregation of stress-denatured proteins, in association with DnaK and GrpE. It is the nucleotide exchange factor for DnaK and may function as a thermosensor. Unfolded proteins bind initially to DnaJ; upon interaction with the DnaJ-bound protein, DnaK hydrolyzes its bound ATP, resulting in the formation of a stable complex. GrpE releases ADP from DnaK; ATP binding to DnaK triggers the release of the substrate protein, thus completing the reaction cycle. Several rounds of ATP-dependent interactions between DnaJ, DnaK and GrpE are required for fully efficient folding.</text>
</comment>
<keyword evidence="4 10" id="KW-0963">Cytoplasm</keyword>
<dbReference type="FunFam" id="2.30.22.10:FF:000001">
    <property type="entry name" value="Protein GrpE"/>
    <property type="match status" value="1"/>
</dbReference>
<dbReference type="HAMAP" id="MF_01151">
    <property type="entry name" value="GrpE"/>
    <property type="match status" value="1"/>
</dbReference>
<dbReference type="GO" id="GO:0051082">
    <property type="term" value="F:unfolded protein binding"/>
    <property type="evidence" value="ECO:0007669"/>
    <property type="project" value="TreeGrafter"/>
</dbReference>
<comment type="subunit">
    <text evidence="3 10">Homodimer.</text>
</comment>
<evidence type="ECO:0000256" key="11">
    <source>
        <dbReference type="RuleBase" id="RU000639"/>
    </source>
</evidence>
<protein>
    <recommendedName>
        <fullName evidence="8 10">Protein GrpE</fullName>
    </recommendedName>
    <alternativeName>
        <fullName evidence="9 10">HSP-70 cofactor</fullName>
    </alternativeName>
</protein>
<proteinExistence type="inferred from homology"/>
<evidence type="ECO:0000256" key="8">
    <source>
        <dbReference type="ARBA" id="ARBA00072274"/>
    </source>
</evidence>
<dbReference type="GO" id="GO:0006457">
    <property type="term" value="P:protein folding"/>
    <property type="evidence" value="ECO:0007669"/>
    <property type="project" value="InterPro"/>
</dbReference>
<feature type="region of interest" description="Disordered" evidence="14">
    <location>
        <begin position="1"/>
        <end position="46"/>
    </location>
</feature>
<comment type="subcellular location">
    <subcellularLocation>
        <location evidence="1 10">Cytoplasm</location>
    </subcellularLocation>
</comment>
<dbReference type="Gene3D" id="3.90.20.20">
    <property type="match status" value="1"/>
</dbReference>
<evidence type="ECO:0000256" key="5">
    <source>
        <dbReference type="ARBA" id="ARBA00023016"/>
    </source>
</evidence>
<dbReference type="RefSeq" id="WP_194561616.1">
    <property type="nucleotide sequence ID" value="NZ_JADKPV010000001.1"/>
</dbReference>
<dbReference type="Pfam" id="PF01025">
    <property type="entry name" value="GrpE"/>
    <property type="match status" value="1"/>
</dbReference>
<dbReference type="GO" id="GO:0051087">
    <property type="term" value="F:protein-folding chaperone binding"/>
    <property type="evidence" value="ECO:0007669"/>
    <property type="project" value="InterPro"/>
</dbReference>
<keyword evidence="6 10" id="KW-0143">Chaperone</keyword>
<dbReference type="PANTHER" id="PTHR21237:SF23">
    <property type="entry name" value="GRPE PROTEIN HOMOLOG, MITOCHONDRIAL"/>
    <property type="match status" value="1"/>
</dbReference>
<dbReference type="NCBIfam" id="NF010738">
    <property type="entry name" value="PRK14140.1"/>
    <property type="match status" value="1"/>
</dbReference>
<dbReference type="SUPFAM" id="SSF51064">
    <property type="entry name" value="Head domain of nucleotide exchange factor GrpE"/>
    <property type="match status" value="1"/>
</dbReference>
<dbReference type="GO" id="GO:0000774">
    <property type="term" value="F:adenyl-nucleotide exchange factor activity"/>
    <property type="evidence" value="ECO:0007669"/>
    <property type="project" value="InterPro"/>
</dbReference>
<evidence type="ECO:0000256" key="12">
    <source>
        <dbReference type="RuleBase" id="RU004478"/>
    </source>
</evidence>
<feature type="compositionally biased region" description="Acidic residues" evidence="14">
    <location>
        <begin position="16"/>
        <end position="46"/>
    </location>
</feature>
<dbReference type="Proteomes" id="UP000622653">
    <property type="component" value="Unassembled WGS sequence"/>
</dbReference>
<dbReference type="InterPro" id="IPR013805">
    <property type="entry name" value="GrpE_CC"/>
</dbReference>
<dbReference type="PROSITE" id="PS01071">
    <property type="entry name" value="GRPE"/>
    <property type="match status" value="1"/>
</dbReference>
<evidence type="ECO:0000256" key="13">
    <source>
        <dbReference type="SAM" id="Coils"/>
    </source>
</evidence>
<name>A0A8J7G966_9BACL</name>
<dbReference type="InterPro" id="IPR000740">
    <property type="entry name" value="GrpE"/>
</dbReference>
<evidence type="ECO:0000256" key="3">
    <source>
        <dbReference type="ARBA" id="ARBA00011738"/>
    </source>
</evidence>